<feature type="non-terminal residue" evidence="1">
    <location>
        <position position="1"/>
    </location>
</feature>
<evidence type="ECO:0000313" key="2">
    <source>
        <dbReference type="Proteomes" id="UP000008237"/>
    </source>
</evidence>
<dbReference type="Proteomes" id="UP000008237">
    <property type="component" value="Unassembled WGS sequence"/>
</dbReference>
<dbReference type="EMBL" id="GL447768">
    <property type="protein sequence ID" value="EFN85999.1"/>
    <property type="molecule type" value="Genomic_DNA"/>
</dbReference>
<reference evidence="1 2" key="1">
    <citation type="journal article" date="2010" name="Science">
        <title>Genomic comparison of the ants Camponotus floridanus and Harpegnathos saltator.</title>
        <authorList>
            <person name="Bonasio R."/>
            <person name="Zhang G."/>
            <person name="Ye C."/>
            <person name="Mutti N.S."/>
            <person name="Fang X."/>
            <person name="Qin N."/>
            <person name="Donahue G."/>
            <person name="Yang P."/>
            <person name="Li Q."/>
            <person name="Li C."/>
            <person name="Zhang P."/>
            <person name="Huang Z."/>
            <person name="Berger S.L."/>
            <person name="Reinberg D."/>
            <person name="Wang J."/>
            <person name="Liebig J."/>
        </authorList>
    </citation>
    <scope>NUCLEOTIDE SEQUENCE [LARGE SCALE GENOMIC DNA]</scope>
    <source>
        <strain evidence="1 2">R22 G/1</strain>
    </source>
</reference>
<protein>
    <recommendedName>
        <fullName evidence="3">Mos1 transposase HTH domain-containing protein</fullName>
    </recommendedName>
</protein>
<organism evidence="2">
    <name type="scientific">Harpegnathos saltator</name>
    <name type="common">Jerdon's jumping ant</name>
    <dbReference type="NCBI Taxonomy" id="610380"/>
    <lineage>
        <taxon>Eukaryota</taxon>
        <taxon>Metazoa</taxon>
        <taxon>Ecdysozoa</taxon>
        <taxon>Arthropoda</taxon>
        <taxon>Hexapoda</taxon>
        <taxon>Insecta</taxon>
        <taxon>Pterygota</taxon>
        <taxon>Neoptera</taxon>
        <taxon>Endopterygota</taxon>
        <taxon>Hymenoptera</taxon>
        <taxon>Apocrita</taxon>
        <taxon>Aculeata</taxon>
        <taxon>Formicoidea</taxon>
        <taxon>Formicidae</taxon>
        <taxon>Ponerinae</taxon>
        <taxon>Ponerini</taxon>
        <taxon>Harpegnathos</taxon>
    </lineage>
</organism>
<dbReference type="InParanoid" id="E2BEF4"/>
<sequence length="40" mass="4957">VKERRILNYFLIIAAAYERCFQDWIKRWHMCVASNGDYFE</sequence>
<accession>E2BEF4</accession>
<proteinExistence type="predicted"/>
<gene>
    <name evidence="1" type="ORF">EAI_07925</name>
</gene>
<feature type="non-terminal residue" evidence="1">
    <location>
        <position position="40"/>
    </location>
</feature>
<dbReference type="AlphaFoldDB" id="E2BEF4"/>
<evidence type="ECO:0000313" key="1">
    <source>
        <dbReference type="EMBL" id="EFN85999.1"/>
    </source>
</evidence>
<keyword evidence="2" id="KW-1185">Reference proteome</keyword>
<evidence type="ECO:0008006" key="3">
    <source>
        <dbReference type="Google" id="ProtNLM"/>
    </source>
</evidence>
<name>E2BEF4_HARSA</name>